<name>A0A5P1F7C3_ASPOF</name>
<evidence type="ECO:0000256" key="1">
    <source>
        <dbReference type="ARBA" id="ARBA00004123"/>
    </source>
</evidence>
<keyword evidence="2" id="KW-0227">DNA damage</keyword>
<feature type="domain" description="Chromatin assembly factor 1 subunit Cac1-like C-terminal" evidence="7">
    <location>
        <begin position="771"/>
        <end position="821"/>
    </location>
</feature>
<dbReference type="GO" id="GO:0000724">
    <property type="term" value="P:double-strand break repair via homologous recombination"/>
    <property type="evidence" value="ECO:0007669"/>
    <property type="project" value="EnsemblPlants"/>
</dbReference>
<dbReference type="GO" id="GO:0006334">
    <property type="term" value="P:nucleosome assembly"/>
    <property type="evidence" value="ECO:0007669"/>
    <property type="project" value="EnsemblPlants"/>
</dbReference>
<dbReference type="Pfam" id="PF12253">
    <property type="entry name" value="CAF1A_dimeriz"/>
    <property type="match status" value="1"/>
</dbReference>
<proteinExistence type="predicted"/>
<protein>
    <recommendedName>
        <fullName evidence="10">Chromatin assembly factor 1 subunit FAS1</fullName>
    </recommendedName>
</protein>
<dbReference type="AlphaFoldDB" id="A0A5P1F7C3"/>
<dbReference type="Gramene" id="ONK72400">
    <property type="protein sequence ID" value="ONK72400"/>
    <property type="gene ID" value="A4U43_C04F19030"/>
</dbReference>
<dbReference type="GO" id="GO:0010026">
    <property type="term" value="P:trichome differentiation"/>
    <property type="evidence" value="ECO:0007669"/>
    <property type="project" value="EnsemblPlants"/>
</dbReference>
<feature type="compositionally biased region" description="Polar residues" evidence="5">
    <location>
        <begin position="650"/>
        <end position="660"/>
    </location>
</feature>
<dbReference type="GO" id="GO:0051301">
    <property type="term" value="P:cell division"/>
    <property type="evidence" value="ECO:0007669"/>
    <property type="project" value="EnsemblPlants"/>
</dbReference>
<dbReference type="GO" id="GO:0009934">
    <property type="term" value="P:regulation of meristem structural organization"/>
    <property type="evidence" value="ECO:0007669"/>
    <property type="project" value="EnsemblPlants"/>
</dbReference>
<keyword evidence="3" id="KW-0234">DNA repair</keyword>
<dbReference type="GO" id="GO:0031507">
    <property type="term" value="P:heterochromatin formation"/>
    <property type="evidence" value="ECO:0007669"/>
    <property type="project" value="EnsemblPlants"/>
</dbReference>
<evidence type="ECO:0000256" key="4">
    <source>
        <dbReference type="ARBA" id="ARBA00023242"/>
    </source>
</evidence>
<dbReference type="Proteomes" id="UP000243459">
    <property type="component" value="Chromosome 4"/>
</dbReference>
<feature type="compositionally biased region" description="Basic and acidic residues" evidence="5">
    <location>
        <begin position="332"/>
        <end position="377"/>
    </location>
</feature>
<dbReference type="PANTHER" id="PTHR15272">
    <property type="entry name" value="CHROMATIN ASSEMBLY FACTOR 1 SUBUNIT A CAF-1 SUBUNIT A"/>
    <property type="match status" value="1"/>
</dbReference>
<reference evidence="9" key="1">
    <citation type="journal article" date="2017" name="Nat. Commun.">
        <title>The asparagus genome sheds light on the origin and evolution of a young Y chromosome.</title>
        <authorList>
            <person name="Harkess A."/>
            <person name="Zhou J."/>
            <person name="Xu C."/>
            <person name="Bowers J.E."/>
            <person name="Van der Hulst R."/>
            <person name="Ayyampalayam S."/>
            <person name="Mercati F."/>
            <person name="Riccardi P."/>
            <person name="McKain M.R."/>
            <person name="Kakrana A."/>
            <person name="Tang H."/>
            <person name="Ray J."/>
            <person name="Groenendijk J."/>
            <person name="Arikit S."/>
            <person name="Mathioni S.M."/>
            <person name="Nakano M."/>
            <person name="Shan H."/>
            <person name="Telgmann-Rauber A."/>
            <person name="Kanno A."/>
            <person name="Yue Z."/>
            <person name="Chen H."/>
            <person name="Li W."/>
            <person name="Chen Y."/>
            <person name="Xu X."/>
            <person name="Zhang Y."/>
            <person name="Luo S."/>
            <person name="Chen H."/>
            <person name="Gao J."/>
            <person name="Mao Z."/>
            <person name="Pires J.C."/>
            <person name="Luo M."/>
            <person name="Kudrna D."/>
            <person name="Wing R.A."/>
            <person name="Meyers B.C."/>
            <person name="Yi K."/>
            <person name="Kong H."/>
            <person name="Lavrijsen P."/>
            <person name="Sunseri F."/>
            <person name="Falavigna A."/>
            <person name="Ye Y."/>
            <person name="Leebens-Mack J.H."/>
            <person name="Chen G."/>
        </authorList>
    </citation>
    <scope>NUCLEOTIDE SEQUENCE [LARGE SCALE GENOMIC DNA]</scope>
    <source>
        <strain evidence="9">cv. DH0086</strain>
    </source>
</reference>
<feature type="region of interest" description="Disordered" evidence="5">
    <location>
        <begin position="489"/>
        <end position="527"/>
    </location>
</feature>
<feature type="region of interest" description="Disordered" evidence="5">
    <location>
        <begin position="293"/>
        <end position="313"/>
    </location>
</feature>
<dbReference type="GO" id="GO:0009825">
    <property type="term" value="P:multidimensional cell growth"/>
    <property type="evidence" value="ECO:0007669"/>
    <property type="project" value="EnsemblPlants"/>
</dbReference>
<evidence type="ECO:0000256" key="2">
    <source>
        <dbReference type="ARBA" id="ARBA00022763"/>
    </source>
</evidence>
<evidence type="ECO:0000259" key="7">
    <source>
        <dbReference type="Pfam" id="PF21796"/>
    </source>
</evidence>
<feature type="region of interest" description="Disordered" evidence="5">
    <location>
        <begin position="19"/>
        <end position="46"/>
    </location>
</feature>
<feature type="region of interest" description="Disordered" evidence="5">
    <location>
        <begin position="332"/>
        <end position="419"/>
    </location>
</feature>
<dbReference type="OMA" id="SETALWC"/>
<dbReference type="EMBL" id="CM007384">
    <property type="protein sequence ID" value="ONK72400.1"/>
    <property type="molecule type" value="Genomic_DNA"/>
</dbReference>
<sequence>MGDESVLVVQVEDLNRSKVSDDKMVRDDSEECKKDCVEGTEDQPKVDDNTMIVEGSKLAGSNRNHEITVDNSLVGALKQSQGVTKSNEKGVGKQAKRKRASIDVNVLSTDKGTLVTECRRELDSLFEYYKELSARVLTLEEGLCSSNNSLVACLLEESNLAFSKLVEVIFEKLKGKEGVSLAYVRSTVLSVAHRISYGITNVEADVLEDESAVCLWCWETKDIKLIPPNQRADLNVRRIGRKKIHERISALSATLSALAIPENQASYKSILNKTSIKLGKALNLEEIRSLVEKKKQKSNTSMADKTAKLKEKESIRAIQKEKLQTEKEIKRMQEEAEKEAKQREKDEAESKKQLKKQQEEAERDRRRREREEAELKKQRSVKKQATIMERFLKTKKSNDNSHSIEKPSPKQDPISDSPNKVEVVNATTSLMDSTFYRQDSSDAEDLRKLHVDGWRKLSRCNRSCHWGVRRNPRAELFKELKLHESSIEVNPLGKPETPVKEVASPKDFSREVGQNKLGDDGSERSFGNDHIDIASLQSLRKKLLQFDKSNRPAYYGTWSKKSCAVGPRRPLKMDPDLNYDVDSDEEWEEEEPGESLSDCDKDVDEERLEEETLKFDDEEESEDGFFVPDGYLSENEGVQVDGKSGGTDGETGSSQSGQSAVESEEIRVLLQQQKYLQNLTQQALRKVHPLVISNLAHEKSETKTVEDINGTSKIEQMCLQALSMRACPGGCIIDLSVDYNPENEDQEVPQSQAKNNTTPTPSTSAILDSDLPEIVLSIRSNSQGINKVLESLQGKFPTTPKSQLRNKVKEIADYVDNRWQVKKEILDRLGLSTSPEKLSKPKGITTFFSKRCLPPQKQSVDASESSPQQCSKTKVIAHDGTQCSGV</sequence>
<dbReference type="OrthoDB" id="440676at2759"/>
<evidence type="ECO:0008006" key="10">
    <source>
        <dbReference type="Google" id="ProtNLM"/>
    </source>
</evidence>
<feature type="compositionally biased region" description="Basic and acidic residues" evidence="5">
    <location>
        <begin position="517"/>
        <end position="527"/>
    </location>
</feature>
<keyword evidence="4" id="KW-0539">Nucleus</keyword>
<evidence type="ECO:0000259" key="6">
    <source>
        <dbReference type="Pfam" id="PF12253"/>
    </source>
</evidence>
<dbReference type="PANTHER" id="PTHR15272:SF0">
    <property type="entry name" value="CHROMATIN ASSEMBLY FACTOR 1 SUBUNIT A"/>
    <property type="match status" value="1"/>
</dbReference>
<dbReference type="InterPro" id="IPR048800">
    <property type="entry name" value="Cac1-like_C"/>
</dbReference>
<dbReference type="InterPro" id="IPR022043">
    <property type="entry name" value="CAF1A_DD"/>
</dbReference>
<accession>A0A5P1F7C3</accession>
<evidence type="ECO:0000313" key="9">
    <source>
        <dbReference type="Proteomes" id="UP000243459"/>
    </source>
</evidence>
<feature type="compositionally biased region" description="Polar residues" evidence="5">
    <location>
        <begin position="748"/>
        <end position="766"/>
    </location>
</feature>
<dbReference type="GO" id="GO:0009555">
    <property type="term" value="P:pollen development"/>
    <property type="evidence" value="ECO:0007669"/>
    <property type="project" value="EnsemblPlants"/>
</dbReference>
<dbReference type="GO" id="GO:0045787">
    <property type="term" value="P:positive regulation of cell cycle"/>
    <property type="evidence" value="ECO:0007669"/>
    <property type="project" value="EnsemblPlants"/>
</dbReference>
<evidence type="ECO:0000256" key="5">
    <source>
        <dbReference type="SAM" id="MobiDB-lite"/>
    </source>
</evidence>
<dbReference type="GO" id="GO:0033186">
    <property type="term" value="C:CAF-1 complex"/>
    <property type="evidence" value="ECO:0007669"/>
    <property type="project" value="EnsemblPlants"/>
</dbReference>
<comment type="subcellular location">
    <subcellularLocation>
        <location evidence="1">Nucleus</location>
    </subcellularLocation>
</comment>
<organism evidence="8 9">
    <name type="scientific">Asparagus officinalis</name>
    <name type="common">Garden asparagus</name>
    <dbReference type="NCBI Taxonomy" id="4686"/>
    <lineage>
        <taxon>Eukaryota</taxon>
        <taxon>Viridiplantae</taxon>
        <taxon>Streptophyta</taxon>
        <taxon>Embryophyta</taxon>
        <taxon>Tracheophyta</taxon>
        <taxon>Spermatophyta</taxon>
        <taxon>Magnoliopsida</taxon>
        <taxon>Liliopsida</taxon>
        <taxon>Asparagales</taxon>
        <taxon>Asparagaceae</taxon>
        <taxon>Asparagoideae</taxon>
        <taxon>Asparagus</taxon>
    </lineage>
</organism>
<feature type="compositionally biased region" description="Acidic residues" evidence="5">
    <location>
        <begin position="577"/>
        <end position="593"/>
    </location>
</feature>
<dbReference type="Pfam" id="PF21796">
    <property type="entry name" value="Cac1_C"/>
    <property type="match status" value="1"/>
</dbReference>
<dbReference type="GO" id="GO:0005634">
    <property type="term" value="C:nucleus"/>
    <property type="evidence" value="ECO:0007669"/>
    <property type="project" value="UniProtKB-SubCell"/>
</dbReference>
<keyword evidence="9" id="KW-1185">Reference proteome</keyword>
<gene>
    <name evidence="8" type="ORF">A4U43_C04F19030</name>
</gene>
<feature type="region of interest" description="Disordered" evidence="5">
    <location>
        <begin position="742"/>
        <end position="766"/>
    </location>
</feature>
<evidence type="ECO:0000256" key="3">
    <source>
        <dbReference type="ARBA" id="ARBA00023204"/>
    </source>
</evidence>
<dbReference type="GO" id="GO:0048366">
    <property type="term" value="P:leaf development"/>
    <property type="evidence" value="ECO:0007669"/>
    <property type="project" value="EnsemblPlants"/>
</dbReference>
<feature type="compositionally biased region" description="Basic and acidic residues" evidence="5">
    <location>
        <begin position="497"/>
        <end position="510"/>
    </location>
</feature>
<feature type="region of interest" description="Disordered" evidence="5">
    <location>
        <begin position="565"/>
        <end position="660"/>
    </location>
</feature>
<feature type="domain" description="Chromatin assembly factor 1 subunit A dimerization" evidence="6">
    <location>
        <begin position="542"/>
        <end position="610"/>
    </location>
</feature>
<evidence type="ECO:0000313" key="8">
    <source>
        <dbReference type="EMBL" id="ONK72400.1"/>
    </source>
</evidence>
<feature type="compositionally biased region" description="Basic and acidic residues" evidence="5">
    <location>
        <begin position="390"/>
        <end position="409"/>
    </location>
</feature>